<keyword evidence="1" id="KW-0812">Transmembrane</keyword>
<reference evidence="2 3" key="1">
    <citation type="submission" date="2018-11" db="EMBL/GenBank/DDBJ databases">
        <title>Sequencing the genomes of 1000 actinobacteria strains.</title>
        <authorList>
            <person name="Klenk H.-P."/>
        </authorList>
    </citation>
    <scope>NUCLEOTIDE SEQUENCE [LARGE SCALE GENOMIC DNA]</scope>
    <source>
        <strain evidence="2 3">DSM 44254</strain>
    </source>
</reference>
<comment type="caution">
    <text evidence="2">The sequence shown here is derived from an EMBL/GenBank/DDBJ whole genome shotgun (WGS) entry which is preliminary data.</text>
</comment>
<dbReference type="Proteomes" id="UP000272400">
    <property type="component" value="Unassembled WGS sequence"/>
</dbReference>
<dbReference type="RefSeq" id="WP_123667716.1">
    <property type="nucleotide sequence ID" value="NZ_RJKE01000001.1"/>
</dbReference>
<feature type="transmembrane region" description="Helical" evidence="1">
    <location>
        <begin position="56"/>
        <end position="76"/>
    </location>
</feature>
<accession>A0A3N1D4L9</accession>
<keyword evidence="3" id="KW-1185">Reference proteome</keyword>
<proteinExistence type="predicted"/>
<gene>
    <name evidence="2" type="ORF">EDD29_6150</name>
</gene>
<keyword evidence="1" id="KW-1133">Transmembrane helix</keyword>
<evidence type="ECO:0000313" key="3">
    <source>
        <dbReference type="Proteomes" id="UP000272400"/>
    </source>
</evidence>
<evidence type="ECO:0000313" key="2">
    <source>
        <dbReference type="EMBL" id="ROO88481.1"/>
    </source>
</evidence>
<dbReference type="InterPro" id="IPR021449">
    <property type="entry name" value="DUF3099"/>
</dbReference>
<dbReference type="AlphaFoldDB" id="A0A3N1D4L9"/>
<dbReference type="Pfam" id="PF11298">
    <property type="entry name" value="DUF3099"/>
    <property type="match status" value="1"/>
</dbReference>
<name>A0A3N1D4L9_9ACTN</name>
<protein>
    <submittedName>
        <fullName evidence="2">DUF3099 family protein</fullName>
    </submittedName>
</protein>
<sequence>MRLRSRRKAPVYTVTEAPRPLSEDVAGREKRYLISMAVRTVCFVLAVLLWHHVHWVIGALLLVGAIVLPYVSVIWANGGRTPEKAVTLEDGVSTRRMLESGDDADSGYDEEMSP</sequence>
<organism evidence="2 3">
    <name type="scientific">Actinocorallia herbida</name>
    <dbReference type="NCBI Taxonomy" id="58109"/>
    <lineage>
        <taxon>Bacteria</taxon>
        <taxon>Bacillati</taxon>
        <taxon>Actinomycetota</taxon>
        <taxon>Actinomycetes</taxon>
        <taxon>Streptosporangiales</taxon>
        <taxon>Thermomonosporaceae</taxon>
        <taxon>Actinocorallia</taxon>
    </lineage>
</organism>
<dbReference type="OrthoDB" id="4229919at2"/>
<keyword evidence="1" id="KW-0472">Membrane</keyword>
<evidence type="ECO:0000256" key="1">
    <source>
        <dbReference type="SAM" id="Phobius"/>
    </source>
</evidence>
<dbReference type="EMBL" id="RJKE01000001">
    <property type="protein sequence ID" value="ROO88481.1"/>
    <property type="molecule type" value="Genomic_DNA"/>
</dbReference>
<feature type="transmembrane region" description="Helical" evidence="1">
    <location>
        <begin position="32"/>
        <end position="50"/>
    </location>
</feature>